<dbReference type="Pfam" id="PF13715">
    <property type="entry name" value="CarbopepD_reg_2"/>
    <property type="match status" value="1"/>
</dbReference>
<name>A0A1T4QLT1_9BACT</name>
<proteinExistence type="inferred from homology"/>
<keyword evidence="5 7" id="KW-0472">Membrane</keyword>
<dbReference type="Gene3D" id="2.40.170.20">
    <property type="entry name" value="TonB-dependent receptor, beta-barrel domain"/>
    <property type="match status" value="1"/>
</dbReference>
<sequence>MQFSSICRRPAYQPRYIAKMLLAMKLSAIIVLFACIQVSAKSYAQNVSLSEKNAPLEKVFRAIEKQTGYVFFFDHRLLDNARRVTVEVKSASLEKVLELCLRQQSLTWSIVGQNIVIEPADSKKNTPPATPLQEQQPVTGRVTATTGEPLPGATVVVKGSKTGTQTDAEGAFKLMAPRTAVLVISYIGYKPQEVLAAGKQPLQIRLEADVNKANEVVVIGYGIAKKSDLTGSVSQIKSADITAQPNTNIMQALSGRAPGVRVMQNNGAPGGAISVRIRGINSIMGGNEPLYVIDGFPYNGNPTFLQPSDIASMEILKDASSTAIYGSRGANGIVIITTKSGRKKEATNVEVTAGYTIQSVSKKMKLMNAQQYATLYNEQAANDGLAPYFTKEQIDSFGLRPGTDWQSLVMHNAPIYNTSATVSGGTDKTRFSLSGGMFLQDGIVRNSNYKRYSIRGSVEHDISKIFSVSYNATLTRMDTRSQNSGLGNRGSDLISAMLMAPPTLTPYLPNGGYRRLTTAYPFISNAIINPMIPIYEISDRLKGDRVFSNAALTIKPWKDLSIRISGGIDNLNDRSDYYANIEPSTNSVGSATVRTVQSTSLLNENVLYYNKKIGVHGINVTAGFTYQDYVRTSMDGSGIGFLSDVTKTGSLGSAGTPGVPASSYQKWVLLSYLARVNYTLMDKYLFTVSVRRDGSSRYSPGNKWSTFPSAAIAWRAIDEPFLKGSRVVSDLKVRASYGATGSAAVSPYQTMNQLKSGNTIFGDALYTSMAPDIVLPGNLKWETTYQADFGADVAFFQDKVRLTADFYHKRTKNLLNTVQLPASMGYRTTLQNVGEMENKGMEFAVDVAVMKKAVTWDVNANISFNRNKIVKLYDGQDIFGNTFYTGSLNDYVNLLREGQPFGIFYGYVETGYTDKGNLQYADLNKDGKISADDKTYIGNPNPDFTYGLNSVTSYKGFELSVFIQGSQGNDIFNLNKAATLDLGMGLNLPADVAYDHWTPENTQAKYPKITRTLSANMSTRFVEDGSYLRFKNIQLAYNLPLEKMHVKWFKKAQVYVSGQNLITFTRYSWYDPEVNAFGSLMAAGAQSSVNQGIDYATYPTNKSVTFGIRCGF</sequence>
<evidence type="ECO:0000259" key="8">
    <source>
        <dbReference type="SMART" id="SM00965"/>
    </source>
</evidence>
<dbReference type="NCBIfam" id="TIGR04056">
    <property type="entry name" value="OMP_RagA_SusC"/>
    <property type="match status" value="1"/>
</dbReference>
<comment type="similarity">
    <text evidence="7">Belongs to the TonB-dependent receptor family.</text>
</comment>
<dbReference type="SMART" id="SM00965">
    <property type="entry name" value="STN"/>
    <property type="match status" value="1"/>
</dbReference>
<dbReference type="AlphaFoldDB" id="A0A1T4QLT1"/>
<feature type="domain" description="Secretin/TonB short N-terminal" evidence="8">
    <location>
        <begin position="69"/>
        <end position="120"/>
    </location>
</feature>
<dbReference type="InterPro" id="IPR023997">
    <property type="entry name" value="TonB-dep_OMP_SusC/RagA_CS"/>
</dbReference>
<dbReference type="Gene3D" id="2.170.130.10">
    <property type="entry name" value="TonB-dependent receptor, plug domain"/>
    <property type="match status" value="1"/>
</dbReference>
<dbReference type="Gene3D" id="2.60.40.1120">
    <property type="entry name" value="Carboxypeptidase-like, regulatory domain"/>
    <property type="match status" value="1"/>
</dbReference>
<dbReference type="Pfam" id="PF07660">
    <property type="entry name" value="STN"/>
    <property type="match status" value="1"/>
</dbReference>
<dbReference type="PROSITE" id="PS52016">
    <property type="entry name" value="TONB_DEPENDENT_REC_3"/>
    <property type="match status" value="1"/>
</dbReference>
<dbReference type="Pfam" id="PF07715">
    <property type="entry name" value="Plug"/>
    <property type="match status" value="1"/>
</dbReference>
<dbReference type="InterPro" id="IPR023996">
    <property type="entry name" value="TonB-dep_OMP_SusC/RagA"/>
</dbReference>
<keyword evidence="6 7" id="KW-0998">Cell outer membrane</keyword>
<keyword evidence="3 7" id="KW-1134">Transmembrane beta strand</keyword>
<organism evidence="9 10">
    <name type="scientific">Chitinophaga eiseniae</name>
    <dbReference type="NCBI Taxonomy" id="634771"/>
    <lineage>
        <taxon>Bacteria</taxon>
        <taxon>Pseudomonadati</taxon>
        <taxon>Bacteroidota</taxon>
        <taxon>Chitinophagia</taxon>
        <taxon>Chitinophagales</taxon>
        <taxon>Chitinophagaceae</taxon>
        <taxon>Chitinophaga</taxon>
    </lineage>
</organism>
<gene>
    <name evidence="9" type="ORF">SAMN04488128_102433</name>
</gene>
<protein>
    <submittedName>
        <fullName evidence="9">TonB-linked outer membrane protein, SusC/RagA family</fullName>
    </submittedName>
</protein>
<keyword evidence="2 7" id="KW-0813">Transport</keyword>
<comment type="subcellular location">
    <subcellularLocation>
        <location evidence="1 7">Cell outer membrane</location>
        <topology evidence="1 7">Multi-pass membrane protein</topology>
    </subcellularLocation>
</comment>
<evidence type="ECO:0000256" key="6">
    <source>
        <dbReference type="ARBA" id="ARBA00023237"/>
    </source>
</evidence>
<dbReference type="InterPro" id="IPR036942">
    <property type="entry name" value="Beta-barrel_TonB_sf"/>
</dbReference>
<dbReference type="Proteomes" id="UP000190367">
    <property type="component" value="Unassembled WGS sequence"/>
</dbReference>
<dbReference type="InterPro" id="IPR011662">
    <property type="entry name" value="Secretin/TonB_short_N"/>
</dbReference>
<evidence type="ECO:0000313" key="10">
    <source>
        <dbReference type="Proteomes" id="UP000190367"/>
    </source>
</evidence>
<evidence type="ECO:0000313" key="9">
    <source>
        <dbReference type="EMBL" id="SKA04421.1"/>
    </source>
</evidence>
<dbReference type="STRING" id="634771.SAMN04488128_102433"/>
<keyword evidence="4 7" id="KW-0812">Transmembrane</keyword>
<dbReference type="SUPFAM" id="SSF49464">
    <property type="entry name" value="Carboxypeptidase regulatory domain-like"/>
    <property type="match status" value="1"/>
</dbReference>
<dbReference type="InterPro" id="IPR037066">
    <property type="entry name" value="Plug_dom_sf"/>
</dbReference>
<accession>A0A1T4QLT1</accession>
<evidence type="ECO:0000256" key="1">
    <source>
        <dbReference type="ARBA" id="ARBA00004571"/>
    </source>
</evidence>
<dbReference type="EMBL" id="FUWZ01000002">
    <property type="protein sequence ID" value="SKA04421.1"/>
    <property type="molecule type" value="Genomic_DNA"/>
</dbReference>
<dbReference type="NCBIfam" id="TIGR04057">
    <property type="entry name" value="SusC_RagA_signa"/>
    <property type="match status" value="1"/>
</dbReference>
<evidence type="ECO:0000256" key="4">
    <source>
        <dbReference type="ARBA" id="ARBA00022692"/>
    </source>
</evidence>
<evidence type="ECO:0000256" key="2">
    <source>
        <dbReference type="ARBA" id="ARBA00022448"/>
    </source>
</evidence>
<reference evidence="10" key="1">
    <citation type="submission" date="2017-02" db="EMBL/GenBank/DDBJ databases">
        <authorList>
            <person name="Varghese N."/>
            <person name="Submissions S."/>
        </authorList>
    </citation>
    <scope>NUCLEOTIDE SEQUENCE [LARGE SCALE GENOMIC DNA]</scope>
    <source>
        <strain evidence="10">DSM 22224</strain>
    </source>
</reference>
<keyword evidence="10" id="KW-1185">Reference proteome</keyword>
<dbReference type="FunFam" id="2.170.130.10:FF:000008">
    <property type="entry name" value="SusC/RagA family TonB-linked outer membrane protein"/>
    <property type="match status" value="1"/>
</dbReference>
<evidence type="ECO:0000256" key="5">
    <source>
        <dbReference type="ARBA" id="ARBA00023136"/>
    </source>
</evidence>
<dbReference type="InterPro" id="IPR012910">
    <property type="entry name" value="Plug_dom"/>
</dbReference>
<dbReference type="InterPro" id="IPR039426">
    <property type="entry name" value="TonB-dep_rcpt-like"/>
</dbReference>
<dbReference type="GO" id="GO:0009279">
    <property type="term" value="C:cell outer membrane"/>
    <property type="evidence" value="ECO:0007669"/>
    <property type="project" value="UniProtKB-SubCell"/>
</dbReference>
<evidence type="ECO:0000256" key="3">
    <source>
        <dbReference type="ARBA" id="ARBA00022452"/>
    </source>
</evidence>
<dbReference type="InterPro" id="IPR008969">
    <property type="entry name" value="CarboxyPept-like_regulatory"/>
</dbReference>
<dbReference type="SUPFAM" id="SSF56935">
    <property type="entry name" value="Porins"/>
    <property type="match status" value="1"/>
</dbReference>
<evidence type="ECO:0000256" key="7">
    <source>
        <dbReference type="PROSITE-ProRule" id="PRU01360"/>
    </source>
</evidence>